<accession>A0ABU1D5L7</accession>
<dbReference type="InterPro" id="IPR008928">
    <property type="entry name" value="6-hairpin_glycosidase_sf"/>
</dbReference>
<protein>
    <submittedName>
        <fullName evidence="3">Glycoside hydrolase family 15 protein</fullName>
    </submittedName>
</protein>
<evidence type="ECO:0000259" key="2">
    <source>
        <dbReference type="Pfam" id="PF19291"/>
    </source>
</evidence>
<evidence type="ECO:0000313" key="3">
    <source>
        <dbReference type="EMBL" id="MDR4125725.1"/>
    </source>
</evidence>
<dbReference type="SUPFAM" id="SSF48208">
    <property type="entry name" value="Six-hairpin glycosidases"/>
    <property type="match status" value="1"/>
</dbReference>
<evidence type="ECO:0000313" key="4">
    <source>
        <dbReference type="Proteomes" id="UP001232156"/>
    </source>
</evidence>
<dbReference type="RefSeq" id="WP_165276617.1">
    <property type="nucleotide sequence ID" value="NZ_JAUZQE010000012.1"/>
</dbReference>
<keyword evidence="3" id="KW-0378">Hydrolase</keyword>
<dbReference type="Proteomes" id="UP001232156">
    <property type="component" value="Unassembled WGS sequence"/>
</dbReference>
<keyword evidence="4" id="KW-1185">Reference proteome</keyword>
<feature type="domain" description="GH15-like" evidence="1">
    <location>
        <begin position="220"/>
        <end position="582"/>
    </location>
</feature>
<dbReference type="Pfam" id="PF00723">
    <property type="entry name" value="Glyco_hydro_15"/>
    <property type="match status" value="1"/>
</dbReference>
<dbReference type="InterPro" id="IPR011613">
    <property type="entry name" value="GH15-like"/>
</dbReference>
<reference evidence="3 4" key="1">
    <citation type="submission" date="2023-08" db="EMBL/GenBank/DDBJ databases">
        <title>Alcaligenaceae gen. nov., a novel taxon isolated from the sludge of Yixing Pesticide Factory.</title>
        <authorList>
            <person name="Ruan L."/>
        </authorList>
    </citation>
    <scope>NUCLEOTIDE SEQUENCE [LARGE SCALE GENOMIC DNA]</scope>
    <source>
        <strain evidence="3 4">LG-2</strain>
    </source>
</reference>
<dbReference type="GO" id="GO:0016787">
    <property type="term" value="F:hydrolase activity"/>
    <property type="evidence" value="ECO:0007669"/>
    <property type="project" value="UniProtKB-KW"/>
</dbReference>
<feature type="domain" description="Trehalase-like N-terminal" evidence="2">
    <location>
        <begin position="2"/>
        <end position="170"/>
    </location>
</feature>
<dbReference type="EMBL" id="JAUZQE010000012">
    <property type="protein sequence ID" value="MDR4125725.1"/>
    <property type="molecule type" value="Genomic_DNA"/>
</dbReference>
<organism evidence="3 4">
    <name type="scientific">Yanghanlia caeni</name>
    <dbReference type="NCBI Taxonomy" id="3064283"/>
    <lineage>
        <taxon>Bacteria</taxon>
        <taxon>Pseudomonadati</taxon>
        <taxon>Pseudomonadota</taxon>
        <taxon>Betaproteobacteria</taxon>
        <taxon>Burkholderiales</taxon>
        <taxon>Alcaligenaceae</taxon>
        <taxon>Yanghanlia</taxon>
    </lineage>
</organism>
<dbReference type="InterPro" id="IPR012341">
    <property type="entry name" value="6hp_glycosidase-like_sf"/>
</dbReference>
<dbReference type="PANTHER" id="PTHR31616:SF0">
    <property type="entry name" value="GLUCAN 1,4-ALPHA-GLUCOSIDASE"/>
    <property type="match status" value="1"/>
</dbReference>
<name>A0ABU1D5L7_9BURK</name>
<evidence type="ECO:0000259" key="1">
    <source>
        <dbReference type="Pfam" id="PF00723"/>
    </source>
</evidence>
<dbReference type="Gene3D" id="1.50.10.10">
    <property type="match status" value="1"/>
</dbReference>
<dbReference type="Pfam" id="PF19291">
    <property type="entry name" value="TREH_N"/>
    <property type="match status" value="1"/>
</dbReference>
<comment type="caution">
    <text evidence="3">The sequence shown here is derived from an EMBL/GenBank/DDBJ whole genome shotgun (WGS) entry which is preliminary data.</text>
</comment>
<gene>
    <name evidence="3" type="ORF">Q8947_06970</name>
</gene>
<sequence>MAARIEDYAMLGNCRTAALVSREGSIDWLCFPRFDSPACFAALLGTPENGRWSLKPSGHIHRVSRAYEEGTLILETTFETETGIAKVIDFMPTTAAHSSVARMVVGLEGRVDFHMELIIRFGYGRVVPWLEKHGEGCYTAVAGPDMLVLRSTTPLISHDQHSHADFTVHAGQRKVFTLSHQPSHEHVAEGFDLGSALASTNYFWREFADRCPDVGPWTPLVKRSLITLKALTYLPTGGIVAAPTTSLPERLGGERNWDYRYCWLRDATMTLLAFMNLGYFDEAAAWRNWLTRSVAGSPAQMQIMYGLAGERDLPEFELPWLAGYEGSRPVRIGNAAASQTQLDIYGEVADAMVQAIRGHLPPHSRIEAITRVIVPFLEQAWRRPDEGIWEIRAQPQHFVHSKVMAWVAFDRIATVAATMNNGGRFAQNCRRIANQIRAEVCEKGFDSERNTFVQHYATRALDASLLHIVLTGFLPANDPRVIGTVAAIEQRLMRDGLLLRYETETGVDGLPPGEGVFLACSFWLADVYVLQGRYAEAQALFERLTALCNDVGLLSEQYDPQMGRMLGNFPQAFSHVGIIDTALNLYRRGQAPAVDRAHT</sequence>
<dbReference type="PANTHER" id="PTHR31616">
    <property type="entry name" value="TREHALASE"/>
    <property type="match status" value="1"/>
</dbReference>
<proteinExistence type="predicted"/>
<dbReference type="InterPro" id="IPR045582">
    <property type="entry name" value="Trehalase-like_N"/>
</dbReference>